<evidence type="ECO:0000313" key="2">
    <source>
        <dbReference type="Proteomes" id="UP000821845"/>
    </source>
</evidence>
<keyword evidence="2" id="KW-1185">Reference proteome</keyword>
<comment type="caution">
    <text evidence="1">The sequence shown here is derived from an EMBL/GenBank/DDBJ whole genome shotgun (WGS) entry which is preliminary data.</text>
</comment>
<dbReference type="Proteomes" id="UP000821845">
    <property type="component" value="Chromosome 11"/>
</dbReference>
<reference evidence="1" key="1">
    <citation type="submission" date="2020-05" db="EMBL/GenBank/DDBJ databases">
        <title>Large-scale comparative analyses of tick genomes elucidate their genetic diversity and vector capacities.</title>
        <authorList>
            <person name="Jia N."/>
            <person name="Wang J."/>
            <person name="Shi W."/>
            <person name="Du L."/>
            <person name="Sun Y."/>
            <person name="Zhan W."/>
            <person name="Jiang J."/>
            <person name="Wang Q."/>
            <person name="Zhang B."/>
            <person name="Ji P."/>
            <person name="Sakyi L.B."/>
            <person name="Cui X."/>
            <person name="Yuan T."/>
            <person name="Jiang B."/>
            <person name="Yang W."/>
            <person name="Lam T.T.-Y."/>
            <person name="Chang Q."/>
            <person name="Ding S."/>
            <person name="Wang X."/>
            <person name="Zhu J."/>
            <person name="Ruan X."/>
            <person name="Zhao L."/>
            <person name="Wei J."/>
            <person name="Que T."/>
            <person name="Du C."/>
            <person name="Cheng J."/>
            <person name="Dai P."/>
            <person name="Han X."/>
            <person name="Huang E."/>
            <person name="Gao Y."/>
            <person name="Liu J."/>
            <person name="Shao H."/>
            <person name="Ye R."/>
            <person name="Li L."/>
            <person name="Wei W."/>
            <person name="Wang X."/>
            <person name="Wang C."/>
            <person name="Yang T."/>
            <person name="Huo Q."/>
            <person name="Li W."/>
            <person name="Guo W."/>
            <person name="Chen H."/>
            <person name="Zhou L."/>
            <person name="Ni X."/>
            <person name="Tian J."/>
            <person name="Zhou Y."/>
            <person name="Sheng Y."/>
            <person name="Liu T."/>
            <person name="Pan Y."/>
            <person name="Xia L."/>
            <person name="Li J."/>
            <person name="Zhao F."/>
            <person name="Cao W."/>
        </authorList>
    </citation>
    <scope>NUCLEOTIDE SEQUENCE</scope>
    <source>
        <strain evidence="1">Hyas-2018</strain>
    </source>
</reference>
<protein>
    <submittedName>
        <fullName evidence="1">Uncharacterized protein</fullName>
    </submittedName>
</protein>
<accession>A0ACB7SZU9</accession>
<sequence>MCEKPSDVERGDFAARPVLQMANVLKYTSLLFIVIQTTTLVLLLRYSRTQAVQGPRYLSSTAVVCAEFLKILTCLAVLLWKNGFSVPALALQLHNEVWRQPFETCKMLVPAGLYTVQNNLLFYALSCLDAATYQVTYQLKILTTAMFSVWMLKRRISTQQWFSLVLLIAGVTLVQIPTEKAPEAAAKQSSYQYLGVMAVLVSCLSSGFSGIYLEKLLKEITWSLWIRNIQLAIFGCLLGIVAMLVSDWNQLIVGGFFQGYNAITWMVILLQPAVPASRGLPSVATDKDSELDVSRRLQMPAFLSPPGRQYIAALLSHRPWEPAVPASRGLPSVATDKDSELDVSRRLQMPAFLSPPGRQYIAALLSHRPWEAVRVWRLELSSGARWAWRGDLDLSIDANTAAGGVGVGEETEVVPGLQYPGTLSRCKVVHEGKFTCHEAHLSPLSPPGILKGIPGGLPVLEIWTPEVASAELRAGACGDGATPGWTPT</sequence>
<evidence type="ECO:0000313" key="1">
    <source>
        <dbReference type="EMBL" id="KAH6940486.1"/>
    </source>
</evidence>
<organism evidence="1 2">
    <name type="scientific">Hyalomma asiaticum</name>
    <name type="common">Tick</name>
    <dbReference type="NCBI Taxonomy" id="266040"/>
    <lineage>
        <taxon>Eukaryota</taxon>
        <taxon>Metazoa</taxon>
        <taxon>Ecdysozoa</taxon>
        <taxon>Arthropoda</taxon>
        <taxon>Chelicerata</taxon>
        <taxon>Arachnida</taxon>
        <taxon>Acari</taxon>
        <taxon>Parasitiformes</taxon>
        <taxon>Ixodida</taxon>
        <taxon>Ixodoidea</taxon>
        <taxon>Ixodidae</taxon>
        <taxon>Hyalomminae</taxon>
        <taxon>Hyalomma</taxon>
    </lineage>
</organism>
<name>A0ACB7SZU9_HYAAI</name>
<gene>
    <name evidence="1" type="ORF">HPB50_000507</name>
</gene>
<proteinExistence type="predicted"/>
<dbReference type="EMBL" id="CM023491">
    <property type="protein sequence ID" value="KAH6940486.1"/>
    <property type="molecule type" value="Genomic_DNA"/>
</dbReference>